<evidence type="ECO:0000313" key="2">
    <source>
        <dbReference type="EMBL" id="SFP52166.1"/>
    </source>
</evidence>
<evidence type="ECO:0000256" key="1">
    <source>
        <dbReference type="SAM" id="Phobius"/>
    </source>
</evidence>
<dbReference type="Proteomes" id="UP000182400">
    <property type="component" value="Unassembled WGS sequence"/>
</dbReference>
<gene>
    <name evidence="2" type="ORF">SAMN05216601_113163</name>
</gene>
<reference evidence="2 3" key="1">
    <citation type="submission" date="2016-10" db="EMBL/GenBank/DDBJ databases">
        <authorList>
            <person name="de Groot N.N."/>
        </authorList>
    </citation>
    <scope>NUCLEOTIDE SEQUENCE [LARGE SCALE GENOMIC DNA]</scope>
    <source>
        <strain evidence="2 3">CCUG 59231</strain>
    </source>
</reference>
<sequence>MSAKDENAGLSRSGCLGLFVLGLLFVISLVAGFIYFVTRPQGGEIEAGERAAIAACWERTKGADSERAFTVESCQEMEKQFLRKFGEKP</sequence>
<proteinExistence type="predicted"/>
<keyword evidence="1" id="KW-0472">Membrane</keyword>
<dbReference type="OrthoDB" id="6896843at2"/>
<dbReference type="AlphaFoldDB" id="A0A1I5R2A4"/>
<protein>
    <submittedName>
        <fullName evidence="2">Uncharacterized protein</fullName>
    </submittedName>
</protein>
<organism evidence="2 3">
    <name type="scientific">Ectopseudomonas composti</name>
    <dbReference type="NCBI Taxonomy" id="658457"/>
    <lineage>
        <taxon>Bacteria</taxon>
        <taxon>Pseudomonadati</taxon>
        <taxon>Pseudomonadota</taxon>
        <taxon>Gammaproteobacteria</taxon>
        <taxon>Pseudomonadales</taxon>
        <taxon>Pseudomonadaceae</taxon>
        <taxon>Ectopseudomonas</taxon>
    </lineage>
</organism>
<name>A0A1I5R2A4_9GAMM</name>
<keyword evidence="1" id="KW-1133">Transmembrane helix</keyword>
<dbReference type="RefSeq" id="WP_061243263.1">
    <property type="nucleotide sequence ID" value="NZ_FOWP01000013.1"/>
</dbReference>
<dbReference type="STRING" id="658457.SAMN05216601_113163"/>
<accession>A0A1I5R2A4</accession>
<keyword evidence="1" id="KW-0812">Transmembrane</keyword>
<feature type="transmembrane region" description="Helical" evidence="1">
    <location>
        <begin position="16"/>
        <end position="37"/>
    </location>
</feature>
<dbReference type="EMBL" id="FOWP01000013">
    <property type="protein sequence ID" value="SFP52166.1"/>
    <property type="molecule type" value="Genomic_DNA"/>
</dbReference>
<evidence type="ECO:0000313" key="3">
    <source>
        <dbReference type="Proteomes" id="UP000182400"/>
    </source>
</evidence>